<organism evidence="2 3">
    <name type="scientific">Chitinimonas arctica</name>
    <dbReference type="NCBI Taxonomy" id="2594795"/>
    <lineage>
        <taxon>Bacteria</taxon>
        <taxon>Pseudomonadati</taxon>
        <taxon>Pseudomonadota</taxon>
        <taxon>Betaproteobacteria</taxon>
        <taxon>Neisseriales</taxon>
        <taxon>Chitinibacteraceae</taxon>
        <taxon>Chitinimonas</taxon>
    </lineage>
</organism>
<feature type="transmembrane region" description="Helical" evidence="1">
    <location>
        <begin position="45"/>
        <end position="66"/>
    </location>
</feature>
<dbReference type="Proteomes" id="UP000317550">
    <property type="component" value="Chromosome"/>
</dbReference>
<keyword evidence="1" id="KW-0812">Transmembrane</keyword>
<keyword evidence="1" id="KW-1133">Transmembrane helix</keyword>
<keyword evidence="1" id="KW-0472">Membrane</keyword>
<dbReference type="RefSeq" id="WP_143856826.1">
    <property type="nucleotide sequence ID" value="NZ_CP041730.1"/>
</dbReference>
<accession>A0A516SCM3</accession>
<keyword evidence="3" id="KW-1185">Reference proteome</keyword>
<dbReference type="AlphaFoldDB" id="A0A516SCM3"/>
<dbReference type="KEGG" id="cari:FNU76_05800"/>
<evidence type="ECO:0000256" key="1">
    <source>
        <dbReference type="SAM" id="Phobius"/>
    </source>
</evidence>
<dbReference type="EMBL" id="CP041730">
    <property type="protein sequence ID" value="QDQ25903.1"/>
    <property type="molecule type" value="Genomic_DNA"/>
</dbReference>
<name>A0A516SCM3_9NEIS</name>
<proteinExistence type="predicted"/>
<gene>
    <name evidence="2" type="ORF">FNU76_05800</name>
</gene>
<evidence type="ECO:0000313" key="3">
    <source>
        <dbReference type="Proteomes" id="UP000317550"/>
    </source>
</evidence>
<protein>
    <recommendedName>
        <fullName evidence="4">DUF2244 domain-containing protein</fullName>
    </recommendedName>
</protein>
<sequence>MNQSTKQASLAELARWLRVEEGDGRDRLELASAWQRLPDGAPDRLTAKLGAGMAVGIIVLLSLQAVLTRSGVVLAIALAALVLALMVAWRLRGWFWLTQVEVDDARVCFGFRGVGVPPTTALALDDIVSLDYRLADGKLVSLALAHRQGKLVLPYTGQPELDKLYSNLLKHLLQKRRPAIGFGKESEQQ</sequence>
<reference evidence="3" key="1">
    <citation type="submission" date="2019-07" db="EMBL/GenBank/DDBJ databases">
        <title>Chitinimonas sp. nov., isolated from Ny-Alesund, arctica soil.</title>
        <authorList>
            <person name="Xu Q."/>
            <person name="Peng F."/>
        </authorList>
    </citation>
    <scope>NUCLEOTIDE SEQUENCE [LARGE SCALE GENOMIC DNA]</scope>
    <source>
        <strain evidence="3">R3-44</strain>
    </source>
</reference>
<dbReference type="OrthoDB" id="9132057at2"/>
<evidence type="ECO:0008006" key="4">
    <source>
        <dbReference type="Google" id="ProtNLM"/>
    </source>
</evidence>
<feature type="transmembrane region" description="Helical" evidence="1">
    <location>
        <begin position="72"/>
        <end position="89"/>
    </location>
</feature>
<evidence type="ECO:0000313" key="2">
    <source>
        <dbReference type="EMBL" id="QDQ25903.1"/>
    </source>
</evidence>